<comment type="subcellular location">
    <subcellularLocation>
        <location evidence="1">Membrane</location>
        <topology evidence="1">Multi-pass membrane protein</topology>
    </subcellularLocation>
</comment>
<keyword evidence="4 5" id="KW-0472">Membrane</keyword>
<evidence type="ECO:0000313" key="7">
    <source>
        <dbReference type="EMBL" id="TCK74374.1"/>
    </source>
</evidence>
<keyword evidence="3 5" id="KW-1133">Transmembrane helix</keyword>
<accession>A0A4R1L810</accession>
<organism evidence="7 8">
    <name type="scientific">Acidipila rosea</name>
    <dbReference type="NCBI Taxonomy" id="768535"/>
    <lineage>
        <taxon>Bacteria</taxon>
        <taxon>Pseudomonadati</taxon>
        <taxon>Acidobacteriota</taxon>
        <taxon>Terriglobia</taxon>
        <taxon>Terriglobales</taxon>
        <taxon>Acidobacteriaceae</taxon>
        <taxon>Acidipila</taxon>
    </lineage>
</organism>
<dbReference type="EMBL" id="SMGK01000002">
    <property type="protein sequence ID" value="TCK74374.1"/>
    <property type="molecule type" value="Genomic_DNA"/>
</dbReference>
<evidence type="ECO:0000256" key="4">
    <source>
        <dbReference type="ARBA" id="ARBA00023136"/>
    </source>
</evidence>
<dbReference type="RefSeq" id="WP_131995361.1">
    <property type="nucleotide sequence ID" value="NZ_SMGK01000002.1"/>
</dbReference>
<dbReference type="Proteomes" id="UP000295210">
    <property type="component" value="Unassembled WGS sequence"/>
</dbReference>
<feature type="transmembrane region" description="Helical" evidence="5">
    <location>
        <begin position="371"/>
        <end position="393"/>
    </location>
</feature>
<protein>
    <submittedName>
        <fullName evidence="7">ABC-2 type transport system permease protein</fullName>
    </submittedName>
</protein>
<feature type="transmembrane region" description="Helical" evidence="5">
    <location>
        <begin position="187"/>
        <end position="208"/>
    </location>
</feature>
<feature type="transmembrane region" description="Helical" evidence="5">
    <location>
        <begin position="316"/>
        <end position="335"/>
    </location>
</feature>
<dbReference type="GO" id="GO:0140359">
    <property type="term" value="F:ABC-type transporter activity"/>
    <property type="evidence" value="ECO:0007669"/>
    <property type="project" value="InterPro"/>
</dbReference>
<comment type="caution">
    <text evidence="7">The sequence shown here is derived from an EMBL/GenBank/DDBJ whole genome shotgun (WGS) entry which is preliminary data.</text>
</comment>
<feature type="transmembrane region" description="Helical" evidence="5">
    <location>
        <begin position="280"/>
        <end position="304"/>
    </location>
</feature>
<evidence type="ECO:0000256" key="2">
    <source>
        <dbReference type="ARBA" id="ARBA00022692"/>
    </source>
</evidence>
<dbReference type="PANTHER" id="PTHR43471">
    <property type="entry name" value="ABC TRANSPORTER PERMEASE"/>
    <property type="match status" value="1"/>
</dbReference>
<feature type="domain" description="ABC-2 type transporter transmembrane" evidence="6">
    <location>
        <begin position="19"/>
        <end position="390"/>
    </location>
</feature>
<feature type="transmembrane region" description="Helical" evidence="5">
    <location>
        <begin position="20"/>
        <end position="42"/>
    </location>
</feature>
<keyword evidence="8" id="KW-1185">Reference proteome</keyword>
<keyword evidence="2 5" id="KW-0812">Transmembrane</keyword>
<dbReference type="AlphaFoldDB" id="A0A4R1L810"/>
<feature type="transmembrane region" description="Helical" evidence="5">
    <location>
        <begin position="237"/>
        <end position="260"/>
    </location>
</feature>
<evidence type="ECO:0000256" key="1">
    <source>
        <dbReference type="ARBA" id="ARBA00004141"/>
    </source>
</evidence>
<evidence type="ECO:0000313" key="8">
    <source>
        <dbReference type="Proteomes" id="UP000295210"/>
    </source>
</evidence>
<sequence>MHSALLIAKREYLERVRSKAFLLTTILLPLVMGGIMAGSIFAASKGGGLKHLAIASNDAGLAAAVKAQVQKGDNPPESVMVVAPATEADRQELVKQVDARTLDGYLWLDLKPGKSVPQAIYASRTSADVFSVSRLQDAVSQALMRQQLAARGMAADQVDDLLRKVDVKTAQVKNGAIITSDASKSFIGAYVMIMMLYFVVVFYGMNVARSVIEEKTSRIFEVLLATARPESLLMGKLLGVGAAGLTQVGAWFLLLAVYSGSAIAARAGVNGFASFGITPLQLGFFAIYFLLGFFFYSAVAAGFGASVSSEQEVQQFSFFIVAPLLVGLIMMSYILSNPNSALSVGLSLFPPCTPIVMYLRLCSQTPPMWQLALSVVLMVAAIWVAIWIAARIYRVGILMYGKRATLPEMLRWLRYS</sequence>
<gene>
    <name evidence="7" type="ORF">C7378_1996</name>
</gene>
<reference evidence="7 8" key="1">
    <citation type="submission" date="2019-03" db="EMBL/GenBank/DDBJ databases">
        <title>Genomic Encyclopedia of Type Strains, Phase IV (KMG-IV): sequencing the most valuable type-strain genomes for metagenomic binning, comparative biology and taxonomic classification.</title>
        <authorList>
            <person name="Goeker M."/>
        </authorList>
    </citation>
    <scope>NUCLEOTIDE SEQUENCE [LARGE SCALE GENOMIC DNA]</scope>
    <source>
        <strain evidence="7 8">DSM 103428</strain>
    </source>
</reference>
<dbReference type="OrthoDB" id="9768837at2"/>
<dbReference type="InterPro" id="IPR013525">
    <property type="entry name" value="ABC2_TM"/>
</dbReference>
<dbReference type="GO" id="GO:0016020">
    <property type="term" value="C:membrane"/>
    <property type="evidence" value="ECO:0007669"/>
    <property type="project" value="UniProtKB-SubCell"/>
</dbReference>
<dbReference type="Pfam" id="PF12698">
    <property type="entry name" value="ABC2_membrane_3"/>
    <property type="match status" value="1"/>
</dbReference>
<proteinExistence type="predicted"/>
<evidence type="ECO:0000256" key="5">
    <source>
        <dbReference type="SAM" id="Phobius"/>
    </source>
</evidence>
<evidence type="ECO:0000256" key="3">
    <source>
        <dbReference type="ARBA" id="ARBA00022989"/>
    </source>
</evidence>
<evidence type="ECO:0000259" key="6">
    <source>
        <dbReference type="Pfam" id="PF12698"/>
    </source>
</evidence>
<dbReference type="PANTHER" id="PTHR43471:SF3">
    <property type="entry name" value="ABC TRANSPORTER PERMEASE PROTEIN NATB"/>
    <property type="match status" value="1"/>
</dbReference>
<name>A0A4R1L810_9BACT</name>